<name>A0A8S9H829_BRACR</name>
<gene>
    <name evidence="2" type="ORF">F2Q68_00014386</name>
</gene>
<organism evidence="2 3">
    <name type="scientific">Brassica cretica</name>
    <name type="common">Mustard</name>
    <dbReference type="NCBI Taxonomy" id="69181"/>
    <lineage>
        <taxon>Eukaryota</taxon>
        <taxon>Viridiplantae</taxon>
        <taxon>Streptophyta</taxon>
        <taxon>Embryophyta</taxon>
        <taxon>Tracheophyta</taxon>
        <taxon>Spermatophyta</taxon>
        <taxon>Magnoliopsida</taxon>
        <taxon>eudicotyledons</taxon>
        <taxon>Gunneridae</taxon>
        <taxon>Pentapetalae</taxon>
        <taxon>rosids</taxon>
        <taxon>malvids</taxon>
        <taxon>Brassicales</taxon>
        <taxon>Brassicaceae</taxon>
        <taxon>Brassiceae</taxon>
        <taxon>Brassica</taxon>
    </lineage>
</organism>
<evidence type="ECO:0000313" key="3">
    <source>
        <dbReference type="Proteomes" id="UP000712281"/>
    </source>
</evidence>
<evidence type="ECO:0000313" key="2">
    <source>
        <dbReference type="EMBL" id="KAF2554685.1"/>
    </source>
</evidence>
<dbReference type="Proteomes" id="UP000712281">
    <property type="component" value="Unassembled WGS sequence"/>
</dbReference>
<evidence type="ECO:0000256" key="1">
    <source>
        <dbReference type="SAM" id="Coils"/>
    </source>
</evidence>
<protein>
    <submittedName>
        <fullName evidence="2">Uncharacterized protein</fullName>
    </submittedName>
</protein>
<dbReference type="EMBL" id="QGKW02001940">
    <property type="protein sequence ID" value="KAF2554685.1"/>
    <property type="molecule type" value="Genomic_DNA"/>
</dbReference>
<dbReference type="PANTHER" id="PTHR31099:SF44">
    <property type="entry name" value="DUF4283 DOMAIN-CONTAINING PROTEIN"/>
    <property type="match status" value="1"/>
</dbReference>
<dbReference type="PANTHER" id="PTHR31099">
    <property type="entry name" value="OS06G0165300 PROTEIN"/>
    <property type="match status" value="1"/>
</dbReference>
<accession>A0A8S9H829</accession>
<sequence length="392" mass="44781">MYSKKKISKRGTSRGSSFEGAHDEILIPKVEFVPHSVDPAENAAWWTARYGSITPPVEKSFPTMIHRMVEEGAPSRSTSDFLQTVRSFFRIPDTVEFRIPQRGESADSPPEGYFTCYKSFVVRCRLWFPIPEVIVRVLDRFEVSISQLNPISLQHLIGVVILSYGHGLSLITDHFEALFRLQLVSKPDNYRLTPRNHMSVIKGFISNFNSWKRFFFFVLDELGRSKVVAEGSRIINGGLNLLGSALEASHREAMVYRFKAEKAEKDLARMQNEISERDLKLARDHEKAVRRAERKDRREIVECRGSVGTLWKTQADDFVFEEEMRDMKDGMKDHAHAEALIPPIDGRIQEFWDPIPVSPDTEEVATEVAGDDEEVNYLADAFEASLSGNFNF</sequence>
<proteinExistence type="predicted"/>
<keyword evidence="1" id="KW-0175">Coiled coil</keyword>
<dbReference type="AlphaFoldDB" id="A0A8S9H829"/>
<reference evidence="2" key="1">
    <citation type="submission" date="2019-12" db="EMBL/GenBank/DDBJ databases">
        <title>Genome sequencing and annotation of Brassica cretica.</title>
        <authorList>
            <person name="Studholme D.J."/>
            <person name="Sarris P.F."/>
        </authorList>
    </citation>
    <scope>NUCLEOTIDE SEQUENCE</scope>
    <source>
        <strain evidence="2">PFS-001/15</strain>
        <tissue evidence="2">Leaf</tissue>
    </source>
</reference>
<comment type="caution">
    <text evidence="2">The sequence shown here is derived from an EMBL/GenBank/DDBJ whole genome shotgun (WGS) entry which is preliminary data.</text>
</comment>
<feature type="coiled-coil region" evidence="1">
    <location>
        <begin position="253"/>
        <end position="280"/>
    </location>
</feature>